<keyword evidence="2" id="KW-1185">Reference proteome</keyword>
<gene>
    <name evidence="1" type="ORF">SCF082_LOCUS25441</name>
</gene>
<dbReference type="InterPro" id="IPR011990">
    <property type="entry name" value="TPR-like_helical_dom_sf"/>
</dbReference>
<organism evidence="1 2">
    <name type="scientific">Durusdinium trenchii</name>
    <dbReference type="NCBI Taxonomy" id="1381693"/>
    <lineage>
        <taxon>Eukaryota</taxon>
        <taxon>Sar</taxon>
        <taxon>Alveolata</taxon>
        <taxon>Dinophyceae</taxon>
        <taxon>Suessiales</taxon>
        <taxon>Symbiodiniaceae</taxon>
        <taxon>Durusdinium</taxon>
    </lineage>
</organism>
<dbReference type="PROSITE" id="PS51375">
    <property type="entry name" value="PPR"/>
    <property type="match status" value="1"/>
</dbReference>
<dbReference type="Pfam" id="PF13812">
    <property type="entry name" value="PPR_3"/>
    <property type="match status" value="1"/>
</dbReference>
<dbReference type="InterPro" id="IPR051114">
    <property type="entry name" value="Mito_RNA_Proc_CCM1"/>
</dbReference>
<comment type="caution">
    <text evidence="1">The sequence shown here is derived from an EMBL/GenBank/DDBJ whole genome shotgun (WGS) entry which is preliminary data.</text>
</comment>
<evidence type="ECO:0000313" key="1">
    <source>
        <dbReference type="EMBL" id="CAK9044887.1"/>
    </source>
</evidence>
<reference evidence="1 2" key="1">
    <citation type="submission" date="2024-02" db="EMBL/GenBank/DDBJ databases">
        <authorList>
            <person name="Chen Y."/>
            <person name="Shah S."/>
            <person name="Dougan E. K."/>
            <person name="Thang M."/>
            <person name="Chan C."/>
        </authorList>
    </citation>
    <scope>NUCLEOTIDE SEQUENCE [LARGE SCALE GENOMIC DNA]</scope>
</reference>
<sequence>MFRWQLKTAFLRAKRGRTLQDSKTLLVGRESASCNHRFRGHRFERTVGRSFRATEDRDVEVEVCSSQRTKLVLRNLTSQISQCARSTCWPEALNLFATIPTRRLEADVICYSAAISASEKGALWQNAFILLERMREVKLQPDVFSYNSAISSCCDWRYALALLQTMCAELAQPDVVSYNAIMCALGRAGQWQKACDVLEYMREVAVQAMAGGCPSDAADGPREDSTECLQL</sequence>
<dbReference type="Gene3D" id="1.25.40.10">
    <property type="entry name" value="Tetratricopeptide repeat domain"/>
    <property type="match status" value="1"/>
</dbReference>
<evidence type="ECO:0000313" key="2">
    <source>
        <dbReference type="Proteomes" id="UP001642464"/>
    </source>
</evidence>
<dbReference type="InterPro" id="IPR002885">
    <property type="entry name" value="PPR_rpt"/>
</dbReference>
<dbReference type="PANTHER" id="PTHR47934:SF6">
    <property type="entry name" value="MITOCHONDRIAL GROUP I INTRON SPLICING FACTOR CCM1-RELATED"/>
    <property type="match status" value="1"/>
</dbReference>
<proteinExistence type="predicted"/>
<dbReference type="Proteomes" id="UP001642464">
    <property type="component" value="Unassembled WGS sequence"/>
</dbReference>
<dbReference type="PANTHER" id="PTHR47934">
    <property type="entry name" value="PENTATRICOPEPTIDE REPEAT-CONTAINING PROTEIN PET309, MITOCHONDRIAL"/>
    <property type="match status" value="1"/>
</dbReference>
<name>A0ABP0M2H6_9DINO</name>
<dbReference type="NCBIfam" id="TIGR00756">
    <property type="entry name" value="PPR"/>
    <property type="match status" value="1"/>
</dbReference>
<dbReference type="EMBL" id="CAXAMM010019058">
    <property type="protein sequence ID" value="CAK9044887.1"/>
    <property type="molecule type" value="Genomic_DNA"/>
</dbReference>
<protein>
    <submittedName>
        <fullName evidence="1">Chloroplastic (Protein PLASTID TRANSCRIPTIONALLY ACTIVE 2)</fullName>
    </submittedName>
</protein>
<accession>A0ABP0M2H6</accession>
<dbReference type="Pfam" id="PF13041">
    <property type="entry name" value="PPR_2"/>
    <property type="match status" value="1"/>
</dbReference>